<dbReference type="AlphaFoldDB" id="M1VAY9"/>
<proteinExistence type="predicted"/>
<evidence type="ECO:0000256" key="2">
    <source>
        <dbReference type="ARBA" id="ARBA00022692"/>
    </source>
</evidence>
<feature type="transmembrane region" description="Helical" evidence="6">
    <location>
        <begin position="181"/>
        <end position="204"/>
    </location>
</feature>
<evidence type="ECO:0000256" key="1">
    <source>
        <dbReference type="ARBA" id="ARBA00004141"/>
    </source>
</evidence>
<protein>
    <recommendedName>
        <fullName evidence="7">Sugar phosphate transporter domain-containing protein</fullName>
    </recommendedName>
</protein>
<evidence type="ECO:0000313" key="9">
    <source>
        <dbReference type="Proteomes" id="UP000007014"/>
    </source>
</evidence>
<dbReference type="KEGG" id="cme:CYME_CME147C"/>
<evidence type="ECO:0000259" key="7">
    <source>
        <dbReference type="Pfam" id="PF03151"/>
    </source>
</evidence>
<keyword evidence="3 6" id="KW-1133">Transmembrane helix</keyword>
<dbReference type="GO" id="GO:0016020">
    <property type="term" value="C:membrane"/>
    <property type="evidence" value="ECO:0007669"/>
    <property type="project" value="UniProtKB-SubCell"/>
</dbReference>
<accession>M1VAY9</accession>
<dbReference type="OrthoDB" id="18894at2759"/>
<dbReference type="PANTHER" id="PTHR11132">
    <property type="entry name" value="SOLUTE CARRIER FAMILY 35"/>
    <property type="match status" value="1"/>
</dbReference>
<keyword evidence="9" id="KW-1185">Reference proteome</keyword>
<evidence type="ECO:0000256" key="5">
    <source>
        <dbReference type="SAM" id="MobiDB-lite"/>
    </source>
</evidence>
<sequence>MVLSGFTRFRSQLVLGVLCIAWFCCSALIILWTKYLLSGGAIVPATRDQRPLFPFPLLITLSNNTGCALIGAGLVLGSWLRSNLHRGEPVPWSPPVRWPTGPRWWRFLVAIGACTALEIGCANWSLQKLTVAFSTLLKCTAPLFVLFWSILLGIELFSWVTLGSLFLMCMGAALMTTGDSLQFSIVGATVLLAGIALGGFRWALSQVILQRTVRDGSADPATKTAQQTRVDKRLTPLEAVVLLAPVTAFFLAPAVYLLELRPLWESLRGPSRETSEILAIFGSLAGIAGLVFVLLWLEYAIVQRTSSLAISVVSIMKELLTILAGMVTFGDHVGWRSFLGLALSQGGFLAFLRHRQGWLQRTPDTDAPSENSSVSQLVPTQPRDHLAPSEVIEASDEPHAVLLDVSMP</sequence>
<keyword evidence="4 6" id="KW-0472">Membrane</keyword>
<evidence type="ECO:0000256" key="3">
    <source>
        <dbReference type="ARBA" id="ARBA00022989"/>
    </source>
</evidence>
<dbReference type="eggNOG" id="KOG1443">
    <property type="taxonomic scope" value="Eukaryota"/>
</dbReference>
<dbReference type="EMBL" id="AP006487">
    <property type="protein sequence ID" value="BAM79362.1"/>
    <property type="molecule type" value="Genomic_DNA"/>
</dbReference>
<dbReference type="SUPFAM" id="SSF103481">
    <property type="entry name" value="Multidrug resistance efflux transporter EmrE"/>
    <property type="match status" value="1"/>
</dbReference>
<feature type="compositionally biased region" description="Polar residues" evidence="5">
    <location>
        <begin position="368"/>
        <end position="379"/>
    </location>
</feature>
<gene>
    <name evidence="8" type="ORF">CYME_CME147C</name>
</gene>
<dbReference type="InterPro" id="IPR004853">
    <property type="entry name" value="Sugar_P_trans_dom"/>
</dbReference>
<feature type="region of interest" description="Disordered" evidence="5">
    <location>
        <begin position="362"/>
        <end position="382"/>
    </location>
</feature>
<dbReference type="HOGENOM" id="CLU_675040_0_0_1"/>
<feature type="transmembrane region" description="Helical" evidence="6">
    <location>
        <begin position="239"/>
        <end position="257"/>
    </location>
</feature>
<feature type="domain" description="Sugar phosphate transporter" evidence="7">
    <location>
        <begin position="14"/>
        <end position="348"/>
    </location>
</feature>
<feature type="transmembrane region" description="Helical" evidence="6">
    <location>
        <begin position="12"/>
        <end position="32"/>
    </location>
</feature>
<dbReference type="InterPro" id="IPR037185">
    <property type="entry name" value="EmrE-like"/>
</dbReference>
<evidence type="ECO:0000256" key="4">
    <source>
        <dbReference type="ARBA" id="ARBA00023136"/>
    </source>
</evidence>
<dbReference type="GeneID" id="16992905"/>
<reference evidence="8 9" key="2">
    <citation type="journal article" date="2007" name="BMC Biol.">
        <title>A 100%-complete sequence reveals unusually simple genomic features in the hot-spring red alga Cyanidioschyzon merolae.</title>
        <authorList>
            <person name="Nozaki H."/>
            <person name="Takano H."/>
            <person name="Misumi O."/>
            <person name="Terasawa K."/>
            <person name="Matsuzaki M."/>
            <person name="Maruyama S."/>
            <person name="Nishida K."/>
            <person name="Yagisawa F."/>
            <person name="Yoshida Y."/>
            <person name="Fujiwara T."/>
            <person name="Takio S."/>
            <person name="Tamura K."/>
            <person name="Chung S.J."/>
            <person name="Nakamura S."/>
            <person name="Kuroiwa H."/>
            <person name="Tanaka K."/>
            <person name="Sato N."/>
            <person name="Kuroiwa T."/>
        </authorList>
    </citation>
    <scope>NUCLEOTIDE SEQUENCE [LARGE SCALE GENOMIC DNA]</scope>
    <source>
        <strain evidence="8 9">10D</strain>
    </source>
</reference>
<dbReference type="Pfam" id="PF03151">
    <property type="entry name" value="TPT"/>
    <property type="match status" value="1"/>
</dbReference>
<dbReference type="Proteomes" id="UP000007014">
    <property type="component" value="Chromosome 5"/>
</dbReference>
<evidence type="ECO:0000256" key="6">
    <source>
        <dbReference type="SAM" id="Phobius"/>
    </source>
</evidence>
<name>M1VAY9_CYAM1</name>
<feature type="transmembrane region" description="Helical" evidence="6">
    <location>
        <begin position="156"/>
        <end position="175"/>
    </location>
</feature>
<keyword evidence="2 6" id="KW-0812">Transmembrane</keyword>
<feature type="transmembrane region" description="Helical" evidence="6">
    <location>
        <begin position="277"/>
        <end position="296"/>
    </location>
</feature>
<dbReference type="OMA" id="WLMKSFP"/>
<reference evidence="8 9" key="1">
    <citation type="journal article" date="2004" name="Nature">
        <title>Genome sequence of the ultrasmall unicellular red alga Cyanidioschyzon merolae 10D.</title>
        <authorList>
            <person name="Matsuzaki M."/>
            <person name="Misumi O."/>
            <person name="Shin-i T."/>
            <person name="Maruyama S."/>
            <person name="Takahara M."/>
            <person name="Miyagishima S."/>
            <person name="Mori T."/>
            <person name="Nishida K."/>
            <person name="Yagisawa F."/>
            <person name="Nishida K."/>
            <person name="Yoshida Y."/>
            <person name="Nishimura Y."/>
            <person name="Nakao S."/>
            <person name="Kobayashi T."/>
            <person name="Momoyama Y."/>
            <person name="Higashiyama T."/>
            <person name="Minoda A."/>
            <person name="Sano M."/>
            <person name="Nomoto H."/>
            <person name="Oishi K."/>
            <person name="Hayashi H."/>
            <person name="Ohta F."/>
            <person name="Nishizaka S."/>
            <person name="Haga S."/>
            <person name="Miura S."/>
            <person name="Morishita T."/>
            <person name="Kabeya Y."/>
            <person name="Terasawa K."/>
            <person name="Suzuki Y."/>
            <person name="Ishii Y."/>
            <person name="Asakawa S."/>
            <person name="Takano H."/>
            <person name="Ohta N."/>
            <person name="Kuroiwa H."/>
            <person name="Tanaka K."/>
            <person name="Shimizu N."/>
            <person name="Sugano S."/>
            <person name="Sato N."/>
            <person name="Nozaki H."/>
            <person name="Ogasawara N."/>
            <person name="Kohara Y."/>
            <person name="Kuroiwa T."/>
        </authorList>
    </citation>
    <scope>NUCLEOTIDE SEQUENCE [LARGE SCALE GENOMIC DNA]</scope>
    <source>
        <strain evidence="8 9">10D</strain>
    </source>
</reference>
<evidence type="ECO:0000313" key="8">
    <source>
        <dbReference type="EMBL" id="BAM79362.1"/>
    </source>
</evidence>
<dbReference type="RefSeq" id="XP_005535648.1">
    <property type="nucleotide sequence ID" value="XM_005535591.1"/>
</dbReference>
<feature type="transmembrane region" description="Helical" evidence="6">
    <location>
        <begin position="308"/>
        <end position="327"/>
    </location>
</feature>
<feature type="transmembrane region" description="Helical" evidence="6">
    <location>
        <begin position="52"/>
        <end position="76"/>
    </location>
</feature>
<dbReference type="Gramene" id="CME147CT">
    <property type="protein sequence ID" value="CME147CT"/>
    <property type="gene ID" value="CME147C"/>
</dbReference>
<comment type="subcellular location">
    <subcellularLocation>
        <location evidence="1">Membrane</location>
        <topology evidence="1">Multi-pass membrane protein</topology>
    </subcellularLocation>
</comment>
<dbReference type="STRING" id="280699.M1VAY9"/>
<dbReference type="InterPro" id="IPR050186">
    <property type="entry name" value="TPT_transporter"/>
</dbReference>
<feature type="transmembrane region" description="Helical" evidence="6">
    <location>
        <begin position="333"/>
        <end position="352"/>
    </location>
</feature>
<organism evidence="8 9">
    <name type="scientific">Cyanidioschyzon merolae (strain NIES-3377 / 10D)</name>
    <name type="common">Unicellular red alga</name>
    <dbReference type="NCBI Taxonomy" id="280699"/>
    <lineage>
        <taxon>Eukaryota</taxon>
        <taxon>Rhodophyta</taxon>
        <taxon>Bangiophyceae</taxon>
        <taxon>Cyanidiales</taxon>
        <taxon>Cyanidiaceae</taxon>
        <taxon>Cyanidioschyzon</taxon>
    </lineage>
</organism>